<dbReference type="InterPro" id="IPR025852">
    <property type="entry name" value="SM_dom_ATX"/>
</dbReference>
<dbReference type="PANTHER" id="PTHR12854">
    <property type="entry name" value="ATAXIN 2-RELATED"/>
    <property type="match status" value="1"/>
</dbReference>
<sequence>MTGNNGRVRSAQNMRHINKKKNHSGFGSGGSNSTNWRETTKNNNYNDFATNGYKNHHLTSAFVTLVGLTVEVQKTDGHIYEGILESVSPDLEVHLCHASLKSINGESIENGDSNQHKTLMFQFCDIVRCNAKDVDLDFAKRQNLMTDTAISGGTGTFVERELVQWQAEEGDTVDGAINELDTMGNTGGWKFEEMIKQHEDNYGTESTFDSTMSNYMTPLENYDEETRRALEEKAERTAREIQGDTKHKEFEQADSGQGEEELFSAVHRTPSNPSSNNMSYPNSPRNADGKPMGGGARGGKNAQQPPRFQHRRSQEDVTGGAPRIHHGGSQMQRVNGGSPRHPQYQQQQHEYSNNRSPQNHQSASPYNNHHHSNHHTHHSNHHDPHHKQVPSKNQPTGGAPHNHSQNVVVDPNIPPPLKSYSSVAARNKPSGGMPPLPGQQPQGVQITNNIGQQPPVNNGRPPMKAGPPAQAVEPQDISKALPVKQEQLHNAKQQYIAQAKQAVAKSNSTPPANKPPVNQMPMSTGTHQDAPKAPTQGPPGLSLAAGSAPTPTSNAPKASYSSRLSTTNKTGAVEHTRMEQMPSTTPRGQGEVIKFGKINKINEDGRKEPDLNKLKDFSHSFKLESKTKKTEVKTDMTASTTHVAVATPSSTTKDSKAVVEETITKSVANVALSAPVPETVLTSKPNTKDVSARPSITTTTSTTTTTTSATRVATSTTDTKNVSTTTPTVSTTTTTSVVSSVVSATVTTSSTTPSKLNPGAKSFVFNPAVKEFKPKPSPTKHVNSDHHVTATPHVHHPQPQASHQYIAATPGGVNQQQVVIAAHHQQAAAHHQHAPQVGPQEVIQPNQPQQTQPHYITRPVYRTQSYPSAGTPIEMQNNSPILSNPTSVYPSAAAGYVQNQPQMFVLNTQQYQQQVRLKMMQGQQGQPYMTAPHPSAIRFINPAQRMPNTANFHPQDNNATIASSYILQATPHSVATPHQTMAASYQQHQTPSSPATGGAGSVVVSQHYVPSHHQQYVMNNQNTNYQHVAHSMHSQGNPAAAAAATAVYQQRPSVYTAGGQPHHQQQHQQPFVVIPQPFHHPGQGGLIQPNFQQGN</sequence>
<evidence type="ECO:0000256" key="1">
    <source>
        <dbReference type="ARBA" id="ARBA00007503"/>
    </source>
</evidence>
<dbReference type="GeneID" id="136810498"/>
<name>A0A7M5TZQ0_9CNID</name>
<evidence type="ECO:0000256" key="2">
    <source>
        <dbReference type="SAM" id="MobiDB-lite"/>
    </source>
</evidence>
<dbReference type="RefSeq" id="XP_066923169.1">
    <property type="nucleotide sequence ID" value="XM_067067068.1"/>
</dbReference>
<dbReference type="AlphaFoldDB" id="A0A7M5TZQ0"/>
<feature type="compositionally biased region" description="Polar residues" evidence="2">
    <location>
        <begin position="343"/>
        <end position="366"/>
    </location>
</feature>
<protein>
    <recommendedName>
        <fullName evidence="3">LsmAD domain-containing protein</fullName>
    </recommendedName>
</protein>
<dbReference type="Pfam" id="PF14438">
    <property type="entry name" value="SM-ATX"/>
    <property type="match status" value="1"/>
</dbReference>
<feature type="compositionally biased region" description="Polar residues" evidence="2">
    <location>
        <begin position="390"/>
        <end position="407"/>
    </location>
</feature>
<comment type="similarity">
    <text evidence="1">Belongs to the ataxin-2 family.</text>
</comment>
<evidence type="ECO:0000259" key="3">
    <source>
        <dbReference type="SMART" id="SM01272"/>
    </source>
</evidence>
<feature type="region of interest" description="Disordered" evidence="2">
    <location>
        <begin position="16"/>
        <end position="38"/>
    </location>
</feature>
<feature type="region of interest" description="Disordered" evidence="2">
    <location>
        <begin position="232"/>
        <end position="473"/>
    </location>
</feature>
<feature type="compositionally biased region" description="Polar residues" evidence="2">
    <location>
        <begin position="446"/>
        <end position="456"/>
    </location>
</feature>
<evidence type="ECO:0000313" key="4">
    <source>
        <dbReference type="EnsemblMetazoa" id="CLYHEMP004104.1"/>
    </source>
</evidence>
<dbReference type="GO" id="GO:0034063">
    <property type="term" value="P:stress granule assembly"/>
    <property type="evidence" value="ECO:0007669"/>
    <property type="project" value="TreeGrafter"/>
</dbReference>
<dbReference type="GO" id="GO:0010494">
    <property type="term" value="C:cytoplasmic stress granule"/>
    <property type="evidence" value="ECO:0007669"/>
    <property type="project" value="TreeGrafter"/>
</dbReference>
<dbReference type="PANTHER" id="PTHR12854:SF7">
    <property type="entry name" value="ATAXIN-2 HOMOLOG"/>
    <property type="match status" value="1"/>
</dbReference>
<organism evidence="4 5">
    <name type="scientific">Clytia hemisphaerica</name>
    <dbReference type="NCBI Taxonomy" id="252671"/>
    <lineage>
        <taxon>Eukaryota</taxon>
        <taxon>Metazoa</taxon>
        <taxon>Cnidaria</taxon>
        <taxon>Hydrozoa</taxon>
        <taxon>Hydroidolina</taxon>
        <taxon>Leptothecata</taxon>
        <taxon>Obeliida</taxon>
        <taxon>Clytiidae</taxon>
        <taxon>Clytia</taxon>
    </lineage>
</organism>
<dbReference type="OrthoDB" id="5990682at2759"/>
<feature type="domain" description="LsmAD" evidence="3">
    <location>
        <begin position="202"/>
        <end position="269"/>
    </location>
</feature>
<keyword evidence="5" id="KW-1185">Reference proteome</keyword>
<dbReference type="InterPro" id="IPR045117">
    <property type="entry name" value="ATXN2-like"/>
</dbReference>
<feature type="compositionally biased region" description="Low complexity" evidence="2">
    <location>
        <begin position="495"/>
        <end position="505"/>
    </location>
</feature>
<feature type="region of interest" description="Disordered" evidence="2">
    <location>
        <begin position="495"/>
        <end position="590"/>
    </location>
</feature>
<dbReference type="InterPro" id="IPR009604">
    <property type="entry name" value="LsmAD_domain"/>
</dbReference>
<feature type="compositionally biased region" description="Basic and acidic residues" evidence="2">
    <location>
        <begin position="232"/>
        <end position="251"/>
    </location>
</feature>
<accession>A0A7M5TZQ0</accession>
<dbReference type="EnsemblMetazoa" id="CLYHEMT004104.1">
    <property type="protein sequence ID" value="CLYHEMP004104.1"/>
    <property type="gene ID" value="CLYHEMG004104"/>
</dbReference>
<dbReference type="SMART" id="SM01272">
    <property type="entry name" value="LsmAD"/>
    <property type="match status" value="1"/>
</dbReference>
<feature type="compositionally biased region" description="Low complexity" evidence="2">
    <location>
        <begin position="697"/>
        <end position="730"/>
    </location>
</feature>
<evidence type="ECO:0000313" key="5">
    <source>
        <dbReference type="Proteomes" id="UP000594262"/>
    </source>
</evidence>
<reference evidence="4" key="1">
    <citation type="submission" date="2021-01" db="UniProtKB">
        <authorList>
            <consortium name="EnsemblMetazoa"/>
        </authorList>
    </citation>
    <scope>IDENTIFICATION</scope>
</reference>
<feature type="region of interest" description="Disordered" evidence="2">
    <location>
        <begin position="683"/>
        <end position="730"/>
    </location>
</feature>
<dbReference type="Pfam" id="PF06741">
    <property type="entry name" value="LsmAD"/>
    <property type="match status" value="1"/>
</dbReference>
<dbReference type="GO" id="GO:0003729">
    <property type="term" value="F:mRNA binding"/>
    <property type="evidence" value="ECO:0007669"/>
    <property type="project" value="TreeGrafter"/>
</dbReference>
<feature type="compositionally biased region" description="Polar residues" evidence="2">
    <location>
        <begin position="549"/>
        <end position="570"/>
    </location>
</feature>
<feature type="compositionally biased region" description="Basic residues" evidence="2">
    <location>
        <begin position="368"/>
        <end position="389"/>
    </location>
</feature>
<dbReference type="Proteomes" id="UP000594262">
    <property type="component" value="Unplaced"/>
</dbReference>
<proteinExistence type="inferred from homology"/>
<feature type="compositionally biased region" description="Low complexity" evidence="2">
    <location>
        <begin position="270"/>
        <end position="290"/>
    </location>
</feature>